<evidence type="ECO:0000313" key="2">
    <source>
        <dbReference type="Proteomes" id="UP000263596"/>
    </source>
</evidence>
<dbReference type="EMBL" id="DPVE01000225">
    <property type="protein sequence ID" value="HCK31015.1"/>
    <property type="molecule type" value="Genomic_DNA"/>
</dbReference>
<name>A0A2N6VDM2_9GAMM</name>
<accession>A0A2N6VDM2</accession>
<comment type="caution">
    <text evidence="1">The sequence shown here is derived from an EMBL/GenBank/DDBJ whole genome shotgun (WGS) entry which is preliminary data.</text>
</comment>
<proteinExistence type="predicted"/>
<dbReference type="STRING" id="108980.GCA_000934145_01382"/>
<evidence type="ECO:0000313" key="1">
    <source>
        <dbReference type="EMBL" id="HCK31015.1"/>
    </source>
</evidence>
<dbReference type="AlphaFoldDB" id="A0A2N6VDM2"/>
<sequence>MYTKKFIPLLILFSLVACQKAENKMLNSDSPKISESKVNSGLLINEYKQIKLPFDSKALLVNDKFIQLDKYLLNQKDLKLFYSGEDQARILMTTVKKLGSKEYLLGLIAVNFNNYEGSGPAQVIFLSGGENNKNNYKNTLFVTMGGKFPILDHQAKIFNDINKSKLKNYCIQSFVINNDFSKNEEMKCVGNEPIIEKKNFRLNINRPGYDEF</sequence>
<reference evidence="1 2" key="1">
    <citation type="journal article" date="2018" name="Nat. Biotechnol.">
        <title>A standardized bacterial taxonomy based on genome phylogeny substantially revises the tree of life.</title>
        <authorList>
            <person name="Parks D.H."/>
            <person name="Chuvochina M."/>
            <person name="Waite D.W."/>
            <person name="Rinke C."/>
            <person name="Skarshewski A."/>
            <person name="Chaumeil P.A."/>
            <person name="Hugenholtz P."/>
        </authorList>
    </citation>
    <scope>NUCLEOTIDE SEQUENCE [LARGE SCALE GENOMIC DNA]</scope>
    <source>
        <strain evidence="1">UBA9669</strain>
    </source>
</reference>
<organism evidence="1 2">
    <name type="scientific">Acinetobacter ursingii</name>
    <dbReference type="NCBI Taxonomy" id="108980"/>
    <lineage>
        <taxon>Bacteria</taxon>
        <taxon>Pseudomonadati</taxon>
        <taxon>Pseudomonadota</taxon>
        <taxon>Gammaproteobacteria</taxon>
        <taxon>Moraxellales</taxon>
        <taxon>Moraxellaceae</taxon>
        <taxon>Acinetobacter</taxon>
    </lineage>
</organism>
<dbReference type="RefSeq" id="WP_049173857.1">
    <property type="nucleotide sequence ID" value="NZ_BKFK01000005.1"/>
</dbReference>
<gene>
    <name evidence="1" type="ORF">DHW29_13075</name>
</gene>
<dbReference type="Proteomes" id="UP000263596">
    <property type="component" value="Unassembled WGS sequence"/>
</dbReference>
<protein>
    <submittedName>
        <fullName evidence="1">Uncharacterized protein</fullName>
    </submittedName>
</protein>
<dbReference type="PROSITE" id="PS51257">
    <property type="entry name" value="PROKAR_LIPOPROTEIN"/>
    <property type="match status" value="1"/>
</dbReference>